<proteinExistence type="predicted"/>
<reference evidence="1 2" key="1">
    <citation type="journal article" date="2014" name="Genome Biol. Evol.">
        <title>Acetic acid bacteria genomes reveal functional traits for adaptation to life in insect guts.</title>
        <authorList>
            <person name="Chouaia B."/>
            <person name="Gaiarsa S."/>
            <person name="Crotti E."/>
            <person name="Comandatore F."/>
            <person name="Degli Esposti M."/>
            <person name="Ricci I."/>
            <person name="Alma A."/>
            <person name="Favia G."/>
            <person name="Bandi C."/>
            <person name="Daffonchio D."/>
        </authorList>
    </citation>
    <scope>NUCLEOTIDE SEQUENCE [LARGE SCALE GENOMIC DNA]</scope>
    <source>
        <strain evidence="1 2">SF2.1</strain>
    </source>
</reference>
<protein>
    <submittedName>
        <fullName evidence="1">Uncharacterized protein</fullName>
    </submittedName>
</protein>
<dbReference type="Gene3D" id="3.20.20.30">
    <property type="entry name" value="Luciferase-like domain"/>
    <property type="match status" value="1"/>
</dbReference>
<dbReference type="GO" id="GO:0016705">
    <property type="term" value="F:oxidoreductase activity, acting on paired donors, with incorporation or reduction of molecular oxygen"/>
    <property type="evidence" value="ECO:0007669"/>
    <property type="project" value="InterPro"/>
</dbReference>
<gene>
    <name evidence="1" type="ORF">ASAP_2872</name>
</gene>
<reference evidence="1 2" key="2">
    <citation type="journal article" date="2014" name="PLoS ONE">
        <title>Evolution of mitochondria reconstructed from the energy metabolism of living bacteria.</title>
        <authorList>
            <person name="Degli Esposti M."/>
            <person name="Chouaia B."/>
            <person name="Comandatore F."/>
            <person name="Crotti E."/>
            <person name="Sassera D."/>
            <person name="Lievens P.M."/>
            <person name="Daffonchio D."/>
            <person name="Bandi C."/>
        </authorList>
    </citation>
    <scope>NUCLEOTIDE SEQUENCE [LARGE SCALE GENOMIC DNA]</scope>
    <source>
        <strain evidence="1 2">SF2.1</strain>
    </source>
</reference>
<dbReference type="RefSeq" id="WP_023979384.1">
    <property type="nucleotide sequence ID" value="NZ_CBLX010000024.1"/>
</dbReference>
<evidence type="ECO:0000313" key="1">
    <source>
        <dbReference type="EMBL" id="CDG40917.1"/>
    </source>
</evidence>
<dbReference type="InterPro" id="IPR036661">
    <property type="entry name" value="Luciferase-like_sf"/>
</dbReference>
<accession>A0A060QM51</accession>
<name>A0A060QM51_9PROT</name>
<evidence type="ECO:0000313" key="2">
    <source>
        <dbReference type="Proteomes" id="UP000027583"/>
    </source>
</evidence>
<comment type="caution">
    <text evidence="1">The sequence shown here is derived from an EMBL/GenBank/DDBJ whole genome shotgun (WGS) entry which is preliminary data.</text>
</comment>
<dbReference type="Proteomes" id="UP000027583">
    <property type="component" value="Unassembled WGS sequence"/>
</dbReference>
<organism evidence="1 2">
    <name type="scientific">Asaia bogorensis</name>
    <dbReference type="NCBI Taxonomy" id="91915"/>
    <lineage>
        <taxon>Bacteria</taxon>
        <taxon>Pseudomonadati</taxon>
        <taxon>Pseudomonadota</taxon>
        <taxon>Alphaproteobacteria</taxon>
        <taxon>Acetobacterales</taxon>
        <taxon>Acetobacteraceae</taxon>
        <taxon>Asaia</taxon>
    </lineage>
</organism>
<sequence length="208" mass="22947">MFIASYDTPAIARHVRLIWSCLDMSREALEKCLTQLPAGCSLLVRDDMIDWMRGHAAQHNLLRQGPGGIERLRPDGSVAETMALYEHCLPSQIVDHPARSVVALDIVLKDSTEEAWDETETLIDQGLPSQVAASALVGTAQEIAQRLNDYRKLGLFDVILTAPPSRAPYHEVSEALQPLLRQQAIPVDRHARIAGISDGPFEWHGAAL</sequence>
<dbReference type="EMBL" id="CBLX010000024">
    <property type="protein sequence ID" value="CDG40917.1"/>
    <property type="molecule type" value="Genomic_DNA"/>
</dbReference>
<dbReference type="AlphaFoldDB" id="A0A060QM51"/>
<dbReference type="SUPFAM" id="SSF51679">
    <property type="entry name" value="Bacterial luciferase-like"/>
    <property type="match status" value="1"/>
</dbReference>